<dbReference type="InterPro" id="IPR036400">
    <property type="entry name" value="Cyt_B5-like_heme/steroid_sf"/>
</dbReference>
<dbReference type="Pfam" id="PF00173">
    <property type="entry name" value="Cyt-b5"/>
    <property type="match status" value="1"/>
</dbReference>
<dbReference type="GO" id="GO:0046872">
    <property type="term" value="F:metal ion binding"/>
    <property type="evidence" value="ECO:0007669"/>
    <property type="project" value="UniProtKB-UniRule"/>
</dbReference>
<dbReference type="InterPro" id="IPR001199">
    <property type="entry name" value="Cyt_B5-like_heme/steroid-bd"/>
</dbReference>
<dbReference type="SMART" id="SM01117">
    <property type="entry name" value="Cyt-b5"/>
    <property type="match status" value="1"/>
</dbReference>
<accession>A0A8H4SSR7</accession>
<dbReference type="InterPro" id="IPR018506">
    <property type="entry name" value="Cyt_B5_heme-BS"/>
</dbReference>
<dbReference type="PRINTS" id="PR00363">
    <property type="entry name" value="CYTOCHROMEB5"/>
</dbReference>
<keyword evidence="2 8" id="KW-0349">Heme</keyword>
<comment type="similarity">
    <text evidence="7 8">Belongs to the cytochrome b5 family.</text>
</comment>
<keyword evidence="6" id="KW-0472">Membrane</keyword>
<evidence type="ECO:0000259" key="10">
    <source>
        <dbReference type="PROSITE" id="PS50255"/>
    </source>
</evidence>
<evidence type="ECO:0000313" key="12">
    <source>
        <dbReference type="Proteomes" id="UP000604273"/>
    </source>
</evidence>
<dbReference type="OrthoDB" id="260519at2759"/>
<feature type="domain" description="Cytochrome b5 heme-binding" evidence="10">
    <location>
        <begin position="6"/>
        <end position="85"/>
    </location>
</feature>
<comment type="caution">
    <text evidence="11">The sequence shown here is derived from an EMBL/GenBank/DDBJ whole genome shotgun (WGS) entry which is preliminary data.</text>
</comment>
<keyword evidence="12" id="KW-1185">Reference proteome</keyword>
<reference evidence="11" key="2">
    <citation type="submission" date="2020-05" db="EMBL/GenBank/DDBJ databases">
        <authorList>
            <person name="Kim H.-S."/>
            <person name="Proctor R.H."/>
            <person name="Brown D.W."/>
        </authorList>
    </citation>
    <scope>NUCLEOTIDE SEQUENCE</scope>
    <source>
        <strain evidence="11">NRRL 45417</strain>
    </source>
</reference>
<dbReference type="EMBL" id="JABFAI010000403">
    <property type="protein sequence ID" value="KAF4944789.1"/>
    <property type="molecule type" value="Genomic_DNA"/>
</dbReference>
<dbReference type="AlphaFoldDB" id="A0A8H4SSR7"/>
<evidence type="ECO:0000256" key="3">
    <source>
        <dbReference type="ARBA" id="ARBA00022692"/>
    </source>
</evidence>
<proteinExistence type="inferred from homology"/>
<keyword evidence="4 8" id="KW-0479">Metal-binding</keyword>
<evidence type="ECO:0000256" key="9">
    <source>
        <dbReference type="SAM" id="MobiDB-lite"/>
    </source>
</evidence>
<dbReference type="FunFam" id="3.10.120.10:FF:000002">
    <property type="entry name" value="Cytochrome b5 type B"/>
    <property type="match status" value="1"/>
</dbReference>
<keyword evidence="3" id="KW-0812">Transmembrane</keyword>
<evidence type="ECO:0000256" key="5">
    <source>
        <dbReference type="ARBA" id="ARBA00023004"/>
    </source>
</evidence>
<protein>
    <recommendedName>
        <fullName evidence="10">Cytochrome b5 heme-binding domain-containing protein</fullName>
    </recommendedName>
</protein>
<gene>
    <name evidence="11" type="ORF">FGADI_12432</name>
</gene>
<dbReference type="Gene3D" id="3.10.120.10">
    <property type="entry name" value="Cytochrome b5-like heme/steroid binding domain"/>
    <property type="match status" value="1"/>
</dbReference>
<dbReference type="GO" id="GO:0016020">
    <property type="term" value="C:membrane"/>
    <property type="evidence" value="ECO:0007669"/>
    <property type="project" value="UniProtKB-SubCell"/>
</dbReference>
<keyword evidence="5 8" id="KW-0408">Iron</keyword>
<dbReference type="GO" id="GO:0020037">
    <property type="term" value="F:heme binding"/>
    <property type="evidence" value="ECO:0007669"/>
    <property type="project" value="UniProtKB-UniRule"/>
</dbReference>
<dbReference type="PANTHER" id="PTHR19359">
    <property type="entry name" value="CYTOCHROME B5"/>
    <property type="match status" value="1"/>
</dbReference>
<dbReference type="InterPro" id="IPR050668">
    <property type="entry name" value="Cytochrome_b5"/>
</dbReference>
<evidence type="ECO:0000256" key="1">
    <source>
        <dbReference type="ARBA" id="ARBA00004370"/>
    </source>
</evidence>
<comment type="subcellular location">
    <subcellularLocation>
        <location evidence="1">Membrane</location>
    </subcellularLocation>
</comment>
<reference evidence="11" key="1">
    <citation type="journal article" date="2020" name="BMC Genomics">
        <title>Correction to: Identification and distribution of gene clusters required for synthesis of sphingolipid metabolism inhibitors in diverse species of the filamentous fungus Fusarium.</title>
        <authorList>
            <person name="Kim H.S."/>
            <person name="Lohmar J.M."/>
            <person name="Busman M."/>
            <person name="Brown D.W."/>
            <person name="Naumann T.A."/>
            <person name="Divon H.H."/>
            <person name="Lysoe E."/>
            <person name="Uhlig S."/>
            <person name="Proctor R.H."/>
        </authorList>
    </citation>
    <scope>NUCLEOTIDE SEQUENCE</scope>
    <source>
        <strain evidence="11">NRRL 45417</strain>
    </source>
</reference>
<dbReference type="SUPFAM" id="SSF55856">
    <property type="entry name" value="Cytochrome b5-like heme/steroid binding domain"/>
    <property type="match status" value="1"/>
</dbReference>
<dbReference type="Proteomes" id="UP000604273">
    <property type="component" value="Unassembled WGS sequence"/>
</dbReference>
<feature type="non-terminal residue" evidence="11">
    <location>
        <position position="143"/>
    </location>
</feature>
<name>A0A8H4SSR7_9HYPO</name>
<sequence length="143" mass="15433">MPGRTLPTFTRAEVEAHNSGDSCYVTIGNKVYDITDFVEDHPGGPEYILEYAGRDIEEILKDSDSHTHSDSAYEILDESIVGFLVPDKAVNGHANGKANGNGNAKLPNGEANGDANGSVHPRTGMSCAEDLSKDTDYNLDYKK</sequence>
<feature type="region of interest" description="Disordered" evidence="9">
    <location>
        <begin position="93"/>
        <end position="143"/>
    </location>
</feature>
<dbReference type="PROSITE" id="PS50255">
    <property type="entry name" value="CYTOCHROME_B5_2"/>
    <property type="match status" value="1"/>
</dbReference>
<evidence type="ECO:0000256" key="6">
    <source>
        <dbReference type="ARBA" id="ARBA00023136"/>
    </source>
</evidence>
<dbReference type="PROSITE" id="PS00191">
    <property type="entry name" value="CYTOCHROME_B5_1"/>
    <property type="match status" value="1"/>
</dbReference>
<evidence type="ECO:0000256" key="2">
    <source>
        <dbReference type="ARBA" id="ARBA00022617"/>
    </source>
</evidence>
<evidence type="ECO:0000256" key="8">
    <source>
        <dbReference type="RuleBase" id="RU362121"/>
    </source>
</evidence>
<evidence type="ECO:0000256" key="7">
    <source>
        <dbReference type="ARBA" id="ARBA00038168"/>
    </source>
</evidence>
<feature type="compositionally biased region" description="Basic and acidic residues" evidence="9">
    <location>
        <begin position="130"/>
        <end position="143"/>
    </location>
</feature>
<evidence type="ECO:0000256" key="4">
    <source>
        <dbReference type="ARBA" id="ARBA00022723"/>
    </source>
</evidence>
<organism evidence="11 12">
    <name type="scientific">Fusarium gaditjirri</name>
    <dbReference type="NCBI Taxonomy" id="282569"/>
    <lineage>
        <taxon>Eukaryota</taxon>
        <taxon>Fungi</taxon>
        <taxon>Dikarya</taxon>
        <taxon>Ascomycota</taxon>
        <taxon>Pezizomycotina</taxon>
        <taxon>Sordariomycetes</taxon>
        <taxon>Hypocreomycetidae</taxon>
        <taxon>Hypocreales</taxon>
        <taxon>Nectriaceae</taxon>
        <taxon>Fusarium</taxon>
        <taxon>Fusarium nisikadoi species complex</taxon>
    </lineage>
</organism>
<evidence type="ECO:0000313" key="11">
    <source>
        <dbReference type="EMBL" id="KAF4944789.1"/>
    </source>
</evidence>
<feature type="compositionally biased region" description="Low complexity" evidence="9">
    <location>
        <begin position="93"/>
        <end position="105"/>
    </location>
</feature>